<dbReference type="Proteomes" id="UP000602198">
    <property type="component" value="Unassembled WGS sequence"/>
</dbReference>
<comment type="caution">
    <text evidence="2">The sequence shown here is derived from an EMBL/GenBank/DDBJ whole genome shotgun (WGS) entry which is preliminary data.</text>
</comment>
<dbReference type="Gene3D" id="3.30.450.180">
    <property type="match status" value="1"/>
</dbReference>
<sequence>MLDPADPPSPELVLLHSFPHPACLHDDAYDVFDANLPFQQTFPGAGPGANLLTGLMLEPMARLRLDDWESEALRLISAFRRAEGVTPPERYAEIVALCRRLPDWDRLWHTDADPEDFSEKTMTFREPHTEHTAYHLRTFRFDSPQRPWRLLTLVPAN</sequence>
<name>A0ABS1M5Z1_9NOCA</name>
<dbReference type="EMBL" id="JAERRJ010000006">
    <property type="protein sequence ID" value="MBL1076062.1"/>
    <property type="molecule type" value="Genomic_DNA"/>
</dbReference>
<evidence type="ECO:0000313" key="3">
    <source>
        <dbReference type="Proteomes" id="UP000602198"/>
    </source>
</evidence>
<evidence type="ECO:0000313" key="2">
    <source>
        <dbReference type="EMBL" id="MBL1076062.1"/>
    </source>
</evidence>
<organism evidence="2 3">
    <name type="scientific">Nocardia acididurans</name>
    <dbReference type="NCBI Taxonomy" id="2802282"/>
    <lineage>
        <taxon>Bacteria</taxon>
        <taxon>Bacillati</taxon>
        <taxon>Actinomycetota</taxon>
        <taxon>Actinomycetes</taxon>
        <taxon>Mycobacteriales</taxon>
        <taxon>Nocardiaceae</taxon>
        <taxon>Nocardia</taxon>
    </lineage>
</organism>
<accession>A0ABS1M5Z1</accession>
<dbReference type="Pfam" id="PF17765">
    <property type="entry name" value="MLTR_LBD"/>
    <property type="match status" value="1"/>
</dbReference>
<dbReference type="RefSeq" id="WP_201948641.1">
    <property type="nucleotide sequence ID" value="NZ_JAERRJ010000006.1"/>
</dbReference>
<gene>
    <name evidence="2" type="ORF">JK358_16815</name>
</gene>
<protein>
    <recommendedName>
        <fullName evidence="1">MmyB-like transcription regulator ligand binding domain-containing protein</fullName>
    </recommendedName>
</protein>
<evidence type="ECO:0000259" key="1">
    <source>
        <dbReference type="Pfam" id="PF17765"/>
    </source>
</evidence>
<feature type="domain" description="MmyB-like transcription regulator ligand binding" evidence="1">
    <location>
        <begin position="14"/>
        <end position="153"/>
    </location>
</feature>
<dbReference type="InterPro" id="IPR041413">
    <property type="entry name" value="MLTR_LBD"/>
</dbReference>
<reference evidence="2 3" key="1">
    <citation type="submission" date="2021-01" db="EMBL/GenBank/DDBJ databases">
        <title>WGS of actinomycetes isolated from Thailand.</title>
        <authorList>
            <person name="Thawai C."/>
        </authorList>
    </citation>
    <scope>NUCLEOTIDE SEQUENCE [LARGE SCALE GENOMIC DNA]</scope>
    <source>
        <strain evidence="2 3">LPG 2</strain>
    </source>
</reference>
<proteinExistence type="predicted"/>
<keyword evidence="3" id="KW-1185">Reference proteome</keyword>